<feature type="transmembrane region" description="Helical" evidence="1">
    <location>
        <begin position="143"/>
        <end position="161"/>
    </location>
</feature>
<dbReference type="AlphaFoldDB" id="A0A3B0TAN9"/>
<keyword evidence="1" id="KW-0472">Membrane</keyword>
<feature type="transmembrane region" description="Helical" evidence="1">
    <location>
        <begin position="110"/>
        <end position="131"/>
    </location>
</feature>
<organism evidence="2">
    <name type="scientific">hydrothermal vent metagenome</name>
    <dbReference type="NCBI Taxonomy" id="652676"/>
    <lineage>
        <taxon>unclassified sequences</taxon>
        <taxon>metagenomes</taxon>
        <taxon>ecological metagenomes</taxon>
    </lineage>
</organism>
<proteinExistence type="predicted"/>
<evidence type="ECO:0000313" key="2">
    <source>
        <dbReference type="EMBL" id="VAW13940.1"/>
    </source>
</evidence>
<feature type="transmembrane region" description="Helical" evidence="1">
    <location>
        <begin position="85"/>
        <end position="104"/>
    </location>
</feature>
<keyword evidence="1" id="KW-1133">Transmembrane helix</keyword>
<dbReference type="InterPro" id="IPR018750">
    <property type="entry name" value="DUF2306_membrane"/>
</dbReference>
<name>A0A3B0TAN9_9ZZZZ</name>
<dbReference type="EMBL" id="UOEM01000067">
    <property type="protein sequence ID" value="VAW13940.1"/>
    <property type="molecule type" value="Genomic_DNA"/>
</dbReference>
<feature type="transmembrane region" description="Helical" evidence="1">
    <location>
        <begin position="173"/>
        <end position="194"/>
    </location>
</feature>
<dbReference type="Pfam" id="PF10067">
    <property type="entry name" value="DUF2306"/>
    <property type="match status" value="1"/>
</dbReference>
<keyword evidence="1" id="KW-0812">Transmembrane</keyword>
<evidence type="ECO:0000256" key="1">
    <source>
        <dbReference type="SAM" id="Phobius"/>
    </source>
</evidence>
<sequence length="208" mass="22641">MNAGAKTGRFVLWFTSLAVALVSWRFLLLGMEAAFPNMVHQLTPPRVMFYVHVLAGPAALAIMPFQLSANFRLCQPQWHRWLGRAYLAMVALGGVSGLVIGFNADGGPVAQAGFVLLSVVWLGVTARGFVLIRAGRIADHRAWMIRSAALAFAAVTLRLWLPVQLVAGVPYDIAYPVVAWICWVPNLLFAEVLLRRHAPATSPAPAQS</sequence>
<reference evidence="2" key="1">
    <citation type="submission" date="2018-06" db="EMBL/GenBank/DDBJ databases">
        <authorList>
            <person name="Zhirakovskaya E."/>
        </authorList>
    </citation>
    <scope>NUCLEOTIDE SEQUENCE</scope>
</reference>
<accession>A0A3B0TAN9</accession>
<feature type="transmembrane region" description="Helical" evidence="1">
    <location>
        <begin position="12"/>
        <end position="35"/>
    </location>
</feature>
<gene>
    <name evidence="2" type="ORF">MNBD_ALPHA09-59</name>
</gene>
<protein>
    <submittedName>
        <fullName evidence="2">Membrane protein, putative</fullName>
    </submittedName>
</protein>
<feature type="transmembrane region" description="Helical" evidence="1">
    <location>
        <begin position="47"/>
        <end position="65"/>
    </location>
</feature>